<sequence length="374" mass="42157">MEKLDLEAIRRRIDKIDAQLVAALEERMEAVLEVAAYKKQQGLPVLDAAREAQVLSKACMRLQHKEYAPAVTAMMTTIMEQSKALEHVLLAEPRVLPQEEVMEVGCFGMPGSYSHQALERYFAGQHINRHHYALFEDVVQAVKNGEIKYGVLPIENSSTGGITEVYDLLRHHDCSIVGEQCVKIEHNLLGVQGAKLEDVTTVYSHPQGFAQSKEFFHQYPQMELVPYFSTSKSAETVREKQDKHLAAVAGKQAAEMYGLQILAANINYNSNNYTRFIVISNEAEQAPNANKITVVVAVKHEPGSLYRTLGHFYHSGLNMMNLESRPIEGKSWEYFFHIDLVGNLREERVRQALEQLSDSCAYCKILGNYPADGR</sequence>
<dbReference type="GO" id="GO:0046417">
    <property type="term" value="P:chorismate metabolic process"/>
    <property type="evidence" value="ECO:0007669"/>
    <property type="project" value="InterPro"/>
</dbReference>
<evidence type="ECO:0000313" key="26">
    <source>
        <dbReference type="Proteomes" id="UP000443070"/>
    </source>
</evidence>
<evidence type="ECO:0000256" key="6">
    <source>
        <dbReference type="ARBA" id="ARBA00013147"/>
    </source>
</evidence>
<evidence type="ECO:0000256" key="10">
    <source>
        <dbReference type="ARBA" id="ARBA00022605"/>
    </source>
</evidence>
<keyword evidence="9" id="KW-0963">Cytoplasm</keyword>
<reference evidence="26 27" key="2">
    <citation type="journal article" date="2019" name="Nat. Med.">
        <title>A library of human gut bacterial isolates paired with longitudinal multiomics data enables mechanistic microbiome research.</title>
        <authorList>
            <person name="Poyet M."/>
            <person name="Groussin M."/>
            <person name="Gibbons S.M."/>
            <person name="Avila-Pacheco J."/>
            <person name="Jiang X."/>
            <person name="Kearney S.M."/>
            <person name="Perrotta A.R."/>
            <person name="Berdy B."/>
            <person name="Zhao S."/>
            <person name="Lieberman T.D."/>
            <person name="Swanson P.K."/>
            <person name="Smith M."/>
            <person name="Roesemann S."/>
            <person name="Alexander J.E."/>
            <person name="Rich S.A."/>
            <person name="Livny J."/>
            <person name="Vlamakis H."/>
            <person name="Clish C."/>
            <person name="Bullock K."/>
            <person name="Deik A."/>
            <person name="Scott J."/>
            <person name="Pierce K.A."/>
            <person name="Xavier R.J."/>
            <person name="Alm E.J."/>
        </authorList>
    </citation>
    <scope>NUCLEOTIDE SEQUENCE [LARGE SCALE GENOMIC DNA]</scope>
    <source>
        <strain evidence="24 27">BIOML-A13</strain>
        <strain evidence="25 26">BIOML-A3</strain>
    </source>
</reference>
<evidence type="ECO:0000256" key="8">
    <source>
        <dbReference type="ARBA" id="ARBA00021872"/>
    </source>
</evidence>
<feature type="domain" description="Prephenate dehydratase" evidence="21">
    <location>
        <begin position="103"/>
        <end position="281"/>
    </location>
</feature>
<dbReference type="PROSITE" id="PS51671">
    <property type="entry name" value="ACT"/>
    <property type="match status" value="1"/>
</dbReference>
<dbReference type="AlphaFoldDB" id="A0A3G9GR67"/>
<dbReference type="CDD" id="cd04905">
    <property type="entry name" value="ACT_CM-PDT"/>
    <property type="match status" value="1"/>
</dbReference>
<dbReference type="SUPFAM" id="SSF53850">
    <property type="entry name" value="Periplasmic binding protein-like II"/>
    <property type="match status" value="1"/>
</dbReference>
<dbReference type="Gene3D" id="3.40.190.10">
    <property type="entry name" value="Periplasmic binding protein-like II"/>
    <property type="match status" value="2"/>
</dbReference>
<evidence type="ECO:0000259" key="20">
    <source>
        <dbReference type="PROSITE" id="PS51168"/>
    </source>
</evidence>
<protein>
    <recommendedName>
        <fullName evidence="7">Bifunctional chorismate mutase/prephenate dehydratase</fullName>
        <ecNumber evidence="6">4.2.1.51</ecNumber>
    </recommendedName>
    <alternativeName>
        <fullName evidence="17">Chorismate mutase-prephenate dehydratase</fullName>
    </alternativeName>
    <alternativeName>
        <fullName evidence="8">Prephenate dehydratase</fullName>
    </alternativeName>
    <alternativeName>
        <fullName evidence="16">p-protein</fullName>
    </alternativeName>
</protein>
<comment type="pathway">
    <text evidence="5">Metabolic intermediate biosynthesis; prephenate biosynthesis; prephenate from chorismate: step 1/1.</text>
</comment>
<gene>
    <name evidence="24" type="primary">pheA</name>
    <name evidence="23" type="ORF">BN533_00407</name>
    <name evidence="24" type="ORF">GMD11_00350</name>
    <name evidence="25" type="ORF">GMD18_00345</name>
</gene>
<evidence type="ECO:0000256" key="2">
    <source>
        <dbReference type="ARBA" id="ARBA00002364"/>
    </source>
</evidence>
<keyword evidence="26" id="KW-1185">Reference proteome</keyword>
<dbReference type="GO" id="GO:0004664">
    <property type="term" value="F:prephenate dehydratase activity"/>
    <property type="evidence" value="ECO:0007669"/>
    <property type="project" value="UniProtKB-EC"/>
</dbReference>
<comment type="subcellular location">
    <subcellularLocation>
        <location evidence="3">Cytoplasm</location>
    </subcellularLocation>
</comment>
<organism evidence="23">
    <name type="scientific">Phascolarctobacterium faecium</name>
    <dbReference type="NCBI Taxonomy" id="33025"/>
    <lineage>
        <taxon>Bacteria</taxon>
        <taxon>Bacillati</taxon>
        <taxon>Bacillota</taxon>
        <taxon>Negativicutes</taxon>
        <taxon>Acidaminococcales</taxon>
        <taxon>Acidaminococcaceae</taxon>
        <taxon>Phascolarctobacterium</taxon>
    </lineage>
</organism>
<evidence type="ECO:0000256" key="18">
    <source>
        <dbReference type="ARBA" id="ARBA00047848"/>
    </source>
</evidence>
<evidence type="ECO:0000256" key="7">
    <source>
        <dbReference type="ARBA" id="ARBA00014401"/>
    </source>
</evidence>
<dbReference type="UniPathway" id="UPA00121">
    <property type="reaction ID" value="UER00345"/>
</dbReference>
<comment type="caution">
    <text evidence="23">The sequence shown here is derived from an EMBL/GenBank/DDBJ whole genome shotgun (WGS) entry which is preliminary data.</text>
</comment>
<keyword evidence="12" id="KW-0584">Phenylalanine biosynthesis</keyword>
<dbReference type="Gene3D" id="3.30.70.260">
    <property type="match status" value="1"/>
</dbReference>
<evidence type="ECO:0000313" key="24">
    <source>
        <dbReference type="EMBL" id="MTT74719.1"/>
    </source>
</evidence>
<accession>R6IFD0</accession>
<evidence type="ECO:0000256" key="12">
    <source>
        <dbReference type="ARBA" id="ARBA00023222"/>
    </source>
</evidence>
<evidence type="ECO:0000256" key="3">
    <source>
        <dbReference type="ARBA" id="ARBA00004496"/>
    </source>
</evidence>
<dbReference type="GO" id="GO:0004106">
    <property type="term" value="F:chorismate mutase activity"/>
    <property type="evidence" value="ECO:0007669"/>
    <property type="project" value="UniProtKB-EC"/>
</dbReference>
<dbReference type="SMART" id="SM00830">
    <property type="entry name" value="CM_2"/>
    <property type="match status" value="1"/>
</dbReference>
<evidence type="ECO:0000256" key="1">
    <source>
        <dbReference type="ARBA" id="ARBA00000824"/>
    </source>
</evidence>
<evidence type="ECO:0000256" key="13">
    <source>
        <dbReference type="ARBA" id="ARBA00023235"/>
    </source>
</evidence>
<feature type="domain" description="Chorismate mutase" evidence="20">
    <location>
        <begin position="1"/>
        <end position="90"/>
    </location>
</feature>
<dbReference type="GO" id="GO:0009094">
    <property type="term" value="P:L-phenylalanine biosynthetic process"/>
    <property type="evidence" value="ECO:0007669"/>
    <property type="project" value="UniProtKB-UniPathway"/>
</dbReference>
<dbReference type="GeneID" id="49406640"/>
<dbReference type="FunFam" id="3.40.190.10:FF:000034">
    <property type="entry name" value="Chorismate mutase/prephenate dehydratase"/>
    <property type="match status" value="1"/>
</dbReference>
<evidence type="ECO:0000256" key="16">
    <source>
        <dbReference type="ARBA" id="ARBA00031175"/>
    </source>
</evidence>
<reference evidence="23" key="1">
    <citation type="submission" date="2012-11" db="EMBL/GenBank/DDBJ databases">
        <title>Dependencies among metagenomic species, viruses, plasmids and units of genetic variation.</title>
        <authorList>
            <person name="Nielsen H.B."/>
            <person name="Almeida M."/>
            <person name="Juncker A.S."/>
            <person name="Rasmussen S."/>
            <person name="Li J."/>
            <person name="Sunagawa S."/>
            <person name="Plichta D."/>
            <person name="Gautier L."/>
            <person name="Le Chatelier E."/>
            <person name="Peletier E."/>
            <person name="Bonde I."/>
            <person name="Nielsen T."/>
            <person name="Manichanh C."/>
            <person name="Arumugam M."/>
            <person name="Batto J."/>
            <person name="Santos M.B.Q.D."/>
            <person name="Blom N."/>
            <person name="Borruel N."/>
            <person name="Burgdorf K.S."/>
            <person name="Boumezbeur F."/>
            <person name="Casellas F."/>
            <person name="Dore J."/>
            <person name="Guarner F."/>
            <person name="Hansen T."/>
            <person name="Hildebrand F."/>
            <person name="Kaas R.S."/>
            <person name="Kennedy S."/>
            <person name="Kristiansen K."/>
            <person name="Kultima J.R."/>
            <person name="Leonard P."/>
            <person name="Levenez F."/>
            <person name="Lund O."/>
            <person name="Moumen B."/>
            <person name="Le Paslier D."/>
            <person name="Pons N."/>
            <person name="Pedersen O."/>
            <person name="Prifti E."/>
            <person name="Qin J."/>
            <person name="Raes J."/>
            <person name="Tap J."/>
            <person name="Tims S."/>
            <person name="Ussery D.W."/>
            <person name="Yamada T."/>
            <person name="MetaHit consortium"/>
            <person name="Renault P."/>
            <person name="Sicheritz-Ponten T."/>
            <person name="Bork P."/>
            <person name="Wang J."/>
            <person name="Brunak S."/>
            <person name="Ehrlich S.D."/>
        </authorList>
    </citation>
    <scope>NUCLEOTIDE SEQUENCE [LARGE SCALE GENOMIC DNA]</scope>
</reference>
<evidence type="ECO:0000259" key="22">
    <source>
        <dbReference type="PROSITE" id="PS51671"/>
    </source>
</evidence>
<evidence type="ECO:0000256" key="4">
    <source>
        <dbReference type="ARBA" id="ARBA00004741"/>
    </source>
</evidence>
<dbReference type="EMBL" id="WNBM01000001">
    <property type="protein sequence ID" value="MTT74719.1"/>
    <property type="molecule type" value="Genomic_DNA"/>
</dbReference>
<dbReference type="RefSeq" id="WP_021717310.1">
    <property type="nucleotide sequence ID" value="NZ_AP019004.1"/>
</dbReference>
<dbReference type="UniPathway" id="UPA00120">
    <property type="reaction ID" value="UER00203"/>
</dbReference>
<dbReference type="InterPro" id="IPR036979">
    <property type="entry name" value="CM_dom_sf"/>
</dbReference>
<dbReference type="Gene3D" id="1.20.59.10">
    <property type="entry name" value="Chorismate mutase"/>
    <property type="match status" value="1"/>
</dbReference>
<keyword evidence="10" id="KW-0028">Amino-acid biosynthesis</keyword>
<comment type="function">
    <text evidence="2">Catalyzes the Claisen rearrangement of chorismate to prephenate and the decarboxylation/dehydration of prephenate to phenylpyruvate.</text>
</comment>
<evidence type="ECO:0000256" key="9">
    <source>
        <dbReference type="ARBA" id="ARBA00022490"/>
    </source>
</evidence>
<accession>A0A3G9GR67</accession>
<dbReference type="EMBL" id="CBDS010000028">
    <property type="protein sequence ID" value="CDB45279.1"/>
    <property type="molecule type" value="Genomic_DNA"/>
</dbReference>
<dbReference type="PROSITE" id="PS51171">
    <property type="entry name" value="PREPHENATE_DEHYDR_3"/>
    <property type="match status" value="1"/>
</dbReference>
<comment type="catalytic activity">
    <reaction evidence="18">
        <text>prephenate + H(+) = 3-phenylpyruvate + CO2 + H2O</text>
        <dbReference type="Rhea" id="RHEA:21648"/>
        <dbReference type="ChEBI" id="CHEBI:15377"/>
        <dbReference type="ChEBI" id="CHEBI:15378"/>
        <dbReference type="ChEBI" id="CHEBI:16526"/>
        <dbReference type="ChEBI" id="CHEBI:18005"/>
        <dbReference type="ChEBI" id="CHEBI:29934"/>
        <dbReference type="EC" id="4.2.1.51"/>
    </reaction>
</comment>
<name>A0A3G9GR67_9FIRM</name>
<evidence type="ECO:0000256" key="17">
    <source>
        <dbReference type="ARBA" id="ARBA00031520"/>
    </source>
</evidence>
<dbReference type="PROSITE" id="PS51168">
    <property type="entry name" value="CHORISMATE_MUT_2"/>
    <property type="match status" value="1"/>
</dbReference>
<comment type="pathway">
    <text evidence="4">Amino-acid biosynthesis; L-phenylalanine biosynthesis; phenylpyruvate from prephenate: step 1/1.</text>
</comment>
<evidence type="ECO:0000256" key="11">
    <source>
        <dbReference type="ARBA" id="ARBA00023141"/>
    </source>
</evidence>
<evidence type="ECO:0000256" key="5">
    <source>
        <dbReference type="ARBA" id="ARBA00004817"/>
    </source>
</evidence>
<evidence type="ECO:0000256" key="15">
    <source>
        <dbReference type="ARBA" id="ARBA00023268"/>
    </source>
</evidence>
<dbReference type="InterPro" id="IPR036263">
    <property type="entry name" value="Chorismate_II_sf"/>
</dbReference>
<dbReference type="Pfam" id="PF00800">
    <property type="entry name" value="PDT"/>
    <property type="match status" value="1"/>
</dbReference>
<dbReference type="InterPro" id="IPR045865">
    <property type="entry name" value="ACT-like_dom_sf"/>
</dbReference>
<proteinExistence type="predicted"/>
<evidence type="ECO:0000256" key="14">
    <source>
        <dbReference type="ARBA" id="ARBA00023239"/>
    </source>
</evidence>
<dbReference type="EC" id="4.2.1.51" evidence="6"/>
<dbReference type="Proteomes" id="UP000484547">
    <property type="component" value="Unassembled WGS sequence"/>
</dbReference>
<dbReference type="InterPro" id="IPR002701">
    <property type="entry name" value="CM_II_prokaryot"/>
</dbReference>
<evidence type="ECO:0000256" key="19">
    <source>
        <dbReference type="PIRSR" id="PIRSR001500-2"/>
    </source>
</evidence>
<dbReference type="InterPro" id="IPR002912">
    <property type="entry name" value="ACT_dom"/>
</dbReference>
<keyword evidence="14 24" id="KW-0456">Lyase</keyword>
<comment type="catalytic activity">
    <reaction evidence="1">
        <text>chorismate = prephenate</text>
        <dbReference type="Rhea" id="RHEA:13897"/>
        <dbReference type="ChEBI" id="CHEBI:29748"/>
        <dbReference type="ChEBI" id="CHEBI:29934"/>
        <dbReference type="EC" id="5.4.99.5"/>
    </reaction>
</comment>
<dbReference type="InterPro" id="IPR001086">
    <property type="entry name" value="Preph_deHydtase"/>
</dbReference>
<evidence type="ECO:0000313" key="25">
    <source>
        <dbReference type="EMBL" id="MTU02850.1"/>
    </source>
</evidence>
<feature type="site" description="Essential for prephenate dehydratase activity" evidence="19">
    <location>
        <position position="274"/>
    </location>
</feature>
<dbReference type="InterPro" id="IPR008242">
    <property type="entry name" value="Chor_mutase/pphenate_deHydtase"/>
</dbReference>
<evidence type="ECO:0000313" key="23">
    <source>
        <dbReference type="EMBL" id="CDB45279.1"/>
    </source>
</evidence>
<evidence type="ECO:0000313" key="27">
    <source>
        <dbReference type="Proteomes" id="UP000484547"/>
    </source>
</evidence>
<dbReference type="EMBL" id="WNBW01000001">
    <property type="protein sequence ID" value="MTU02850.1"/>
    <property type="molecule type" value="Genomic_DNA"/>
</dbReference>
<feature type="domain" description="ACT" evidence="22">
    <location>
        <begin position="293"/>
        <end position="370"/>
    </location>
</feature>
<dbReference type="Proteomes" id="UP000443070">
    <property type="component" value="Unassembled WGS sequence"/>
</dbReference>
<dbReference type="NCBIfam" id="NF008865">
    <property type="entry name" value="PRK11898.1"/>
    <property type="match status" value="1"/>
</dbReference>
<dbReference type="PIRSF" id="PIRSF001500">
    <property type="entry name" value="Chor_mut_pdt_Ppr"/>
    <property type="match status" value="1"/>
</dbReference>
<dbReference type="InterPro" id="IPR011279">
    <property type="entry name" value="Chorismate_mutase_GmP"/>
</dbReference>
<dbReference type="GO" id="GO:0005737">
    <property type="term" value="C:cytoplasm"/>
    <property type="evidence" value="ECO:0007669"/>
    <property type="project" value="UniProtKB-SubCell"/>
</dbReference>
<evidence type="ECO:0000259" key="21">
    <source>
        <dbReference type="PROSITE" id="PS51171"/>
    </source>
</evidence>
<dbReference type="PANTHER" id="PTHR21022:SF19">
    <property type="entry name" value="PREPHENATE DEHYDRATASE-RELATED"/>
    <property type="match status" value="1"/>
</dbReference>
<dbReference type="SUPFAM" id="SSF48600">
    <property type="entry name" value="Chorismate mutase II"/>
    <property type="match status" value="1"/>
</dbReference>
<dbReference type="NCBIfam" id="TIGR01805">
    <property type="entry name" value="CM_mono_grmpos"/>
    <property type="match status" value="1"/>
</dbReference>
<keyword evidence="13" id="KW-0413">Isomerase</keyword>
<keyword evidence="11" id="KW-0057">Aromatic amino acid biosynthesis</keyword>
<dbReference type="CDD" id="cd13631">
    <property type="entry name" value="PBP2_Ct-PDT_like"/>
    <property type="match status" value="1"/>
</dbReference>
<keyword evidence="15" id="KW-0511">Multifunctional enzyme</keyword>
<dbReference type="Pfam" id="PF01817">
    <property type="entry name" value="CM_2"/>
    <property type="match status" value="1"/>
</dbReference>
<dbReference type="PANTHER" id="PTHR21022">
    <property type="entry name" value="PREPHENATE DEHYDRATASE P PROTEIN"/>
    <property type="match status" value="1"/>
</dbReference>
<dbReference type="OrthoDB" id="9802281at2"/>
<dbReference type="SUPFAM" id="SSF55021">
    <property type="entry name" value="ACT-like"/>
    <property type="match status" value="1"/>
</dbReference>